<keyword evidence="2" id="KW-0067">ATP-binding</keyword>
<evidence type="ECO:0000259" key="1">
    <source>
        <dbReference type="Pfam" id="PF13401"/>
    </source>
</evidence>
<feature type="non-terminal residue" evidence="2">
    <location>
        <position position="1"/>
    </location>
</feature>
<evidence type="ECO:0000313" key="2">
    <source>
        <dbReference type="EMBL" id="MBP1467753.1"/>
    </source>
</evidence>
<evidence type="ECO:0000313" key="3">
    <source>
        <dbReference type="Proteomes" id="UP001193081"/>
    </source>
</evidence>
<dbReference type="Proteomes" id="UP001193081">
    <property type="component" value="Unassembled WGS sequence"/>
</dbReference>
<accession>A0ABS4DE85</accession>
<feature type="domain" description="ORC1/DEAH AAA+ ATPase" evidence="1">
    <location>
        <begin position="267"/>
        <end position="416"/>
    </location>
</feature>
<protein>
    <submittedName>
        <fullName evidence="2">ATP-binding protein</fullName>
    </submittedName>
</protein>
<dbReference type="EMBL" id="SIJK02000041">
    <property type="protein sequence ID" value="MBP1467753.1"/>
    <property type="molecule type" value="Genomic_DNA"/>
</dbReference>
<dbReference type="InterPro" id="IPR049945">
    <property type="entry name" value="AAA_22"/>
</dbReference>
<reference evidence="2 3" key="1">
    <citation type="submission" date="2021-03" db="EMBL/GenBank/DDBJ databases">
        <authorList>
            <person name="Grouzdev D.S."/>
        </authorList>
    </citation>
    <scope>NUCLEOTIDE SEQUENCE [LARGE SCALE GENOMIC DNA]</scope>
    <source>
        <strain evidence="2 3">M50-1</strain>
    </source>
</reference>
<keyword evidence="3" id="KW-1185">Reference proteome</keyword>
<organism evidence="2 3">
    <name type="scientific">Candidatus Chloroploca mongolica</name>
    <dbReference type="NCBI Taxonomy" id="2528176"/>
    <lineage>
        <taxon>Bacteria</taxon>
        <taxon>Bacillati</taxon>
        <taxon>Chloroflexota</taxon>
        <taxon>Chloroflexia</taxon>
        <taxon>Chloroflexales</taxon>
        <taxon>Chloroflexineae</taxon>
        <taxon>Oscillochloridaceae</taxon>
        <taxon>Candidatus Chloroploca</taxon>
    </lineage>
</organism>
<name>A0ABS4DE85_9CHLR</name>
<dbReference type="GO" id="GO:0005524">
    <property type="term" value="F:ATP binding"/>
    <property type="evidence" value="ECO:0007669"/>
    <property type="project" value="UniProtKB-KW"/>
</dbReference>
<dbReference type="Pfam" id="PF13401">
    <property type="entry name" value="AAA_22"/>
    <property type="match status" value="1"/>
</dbReference>
<keyword evidence="2" id="KW-0547">Nucleotide-binding</keyword>
<gene>
    <name evidence="2" type="ORF">EYB53_018705</name>
</gene>
<dbReference type="InterPro" id="IPR027417">
    <property type="entry name" value="P-loop_NTPase"/>
</dbReference>
<proteinExistence type="predicted"/>
<dbReference type="SUPFAM" id="SSF52540">
    <property type="entry name" value="P-loop containing nucleoside triphosphate hydrolases"/>
    <property type="match status" value="1"/>
</dbReference>
<comment type="caution">
    <text evidence="2">The sequence shown here is derived from an EMBL/GenBank/DDBJ whole genome shotgun (WGS) entry which is preliminary data.</text>
</comment>
<sequence>GVAGGVAGVVAGVVAGGVAAVSTSLHLWSYPFGLLGVLRVAFGKPTPARARWLPPLWDERAVLPFPWLSRALVNLARHYPQEGREVLAQVAAHPYQRRAALQAYVRLTVNEAGQAQSLPTIANLNNSLTWLPADDDLLPQLRSLLPTLRDISKEVAAALEPGSSVDNQINRLHDARQYIDETRQGGFWSATPDLAPLQATLGAWDRIIADRINQIERELQARGYIRNPYKPSGNPLEPDRSGDHEVFRGRDATFERLSRLVGDNSRPTPLLLVGPRRSGKSSILRFLPKRMSSKILPVDLSMQAQVDSLPALLERLEQDIRERALRASNRRSDMPRLDRNRAEREPLAAFWSWIDQVEQWLGEQVLLLALDEYEGLERGITRGTYDERVLEILRSLIQDRRKIAVMLAGVHELDEMRPVWASHLINVVSIRVGFLEQADARGLLRQPTPAFPTATLAPVEDEILRLTHCQPFLLQVLAYSLIERLNAQGRYTATPADLTAILPQLFAEQTGAYLSDQWRTESGGDIGEAVLTRLAQRPHSGDELRTLVGSDDSFGRLLRRMTRREIITRTEDGHYQITVPLLQHYIQQETRL</sequence>
<dbReference type="Gene3D" id="3.40.50.300">
    <property type="entry name" value="P-loop containing nucleotide triphosphate hydrolases"/>
    <property type="match status" value="1"/>
</dbReference>
<dbReference type="RefSeq" id="WP_135479918.1">
    <property type="nucleotide sequence ID" value="NZ_SIJK02000041.1"/>
</dbReference>